<evidence type="ECO:0000256" key="2">
    <source>
        <dbReference type="SAM" id="SignalP"/>
    </source>
</evidence>
<sequence length="131" mass="13934">MATARSGTPAAVLALGLALGGCTASTPGSMDDSPTDMDLSEASSEQAAALDDREVTLDEYQAAFTRYQECLSGAGHELGSVIFDGQEYSYVVSTDAVESGADDECYRTEFSYVDMYWQTSDRLQDASPTTP</sequence>
<feature type="chain" id="PRO_5039134355" evidence="2">
    <location>
        <begin position="25"/>
        <end position="131"/>
    </location>
</feature>
<evidence type="ECO:0000313" key="4">
    <source>
        <dbReference type="Proteomes" id="UP000250222"/>
    </source>
</evidence>
<evidence type="ECO:0000256" key="1">
    <source>
        <dbReference type="SAM" id="MobiDB-lite"/>
    </source>
</evidence>
<dbReference type="EMBL" id="UETB01000010">
    <property type="protein sequence ID" value="SSA44814.1"/>
    <property type="molecule type" value="Genomic_DNA"/>
</dbReference>
<dbReference type="Proteomes" id="UP000250222">
    <property type="component" value="Unassembled WGS sequence"/>
</dbReference>
<proteinExistence type="predicted"/>
<organism evidence="3 4">
    <name type="scientific">Georgenia satyanarayanai</name>
    <dbReference type="NCBI Taxonomy" id="860221"/>
    <lineage>
        <taxon>Bacteria</taxon>
        <taxon>Bacillati</taxon>
        <taxon>Actinomycetota</taxon>
        <taxon>Actinomycetes</taxon>
        <taxon>Micrococcales</taxon>
        <taxon>Bogoriellaceae</taxon>
        <taxon>Georgenia</taxon>
    </lineage>
</organism>
<gene>
    <name evidence="3" type="ORF">SAMN05216184_110105</name>
</gene>
<keyword evidence="4" id="KW-1185">Reference proteome</keyword>
<reference evidence="3 4" key="1">
    <citation type="submission" date="2016-10" db="EMBL/GenBank/DDBJ databases">
        <authorList>
            <person name="Cai Z."/>
        </authorList>
    </citation>
    <scope>NUCLEOTIDE SEQUENCE [LARGE SCALE GENOMIC DNA]</scope>
    <source>
        <strain evidence="3 4">CGMCC 1.10826</strain>
    </source>
</reference>
<name>A0A2Y9AJX6_9MICO</name>
<protein>
    <submittedName>
        <fullName evidence="3">Uncharacterized protein</fullName>
    </submittedName>
</protein>
<feature type="compositionally biased region" description="Low complexity" evidence="1">
    <location>
        <begin position="40"/>
        <end position="49"/>
    </location>
</feature>
<feature type="signal peptide" evidence="2">
    <location>
        <begin position="1"/>
        <end position="24"/>
    </location>
</feature>
<dbReference type="AlphaFoldDB" id="A0A2Y9AJX6"/>
<keyword evidence="2" id="KW-0732">Signal</keyword>
<accession>A0A2Y9AJX6</accession>
<dbReference type="PROSITE" id="PS51257">
    <property type="entry name" value="PROKAR_LIPOPROTEIN"/>
    <property type="match status" value="1"/>
</dbReference>
<feature type="region of interest" description="Disordered" evidence="1">
    <location>
        <begin position="25"/>
        <end position="50"/>
    </location>
</feature>
<evidence type="ECO:0000313" key="3">
    <source>
        <dbReference type="EMBL" id="SSA44814.1"/>
    </source>
</evidence>